<sequence>MSDHTKANSARIEEKETTFNEDAKSISIEKKLSDLIQERGVRVDELLGSDLLGFMKDIDASPNNNELWKGLLRKILWTQQLKNASLKDKRLCNGSPLSWQPIIDLYEKNKGQMSPTGGGLFNLKLKYEHVHLNSYSKMRVDLASQVLSETVSCALKEDGHAELAKFVEYFDHFFDCLNVSSISAGKHKLKSIAILIALQMIIG</sequence>
<feature type="domain" description="Transposable element P transposase-like GTP-binding insertion" evidence="1">
    <location>
        <begin position="95"/>
        <end position="186"/>
    </location>
</feature>
<dbReference type="InParanoid" id="A0A1X7VIT5"/>
<protein>
    <recommendedName>
        <fullName evidence="1">Transposable element P transposase-like GTP-binding insertion domain-containing protein</fullName>
    </recommendedName>
</protein>
<evidence type="ECO:0000259" key="1">
    <source>
        <dbReference type="Pfam" id="PF21788"/>
    </source>
</evidence>
<evidence type="ECO:0000313" key="2">
    <source>
        <dbReference type="EnsemblMetazoa" id="Aqu2.1.40266_001"/>
    </source>
</evidence>
<dbReference type="InterPro" id="IPR048366">
    <property type="entry name" value="TNP-like_GBD"/>
</dbReference>
<dbReference type="EnsemblMetazoa" id="Aqu2.1.40266_001">
    <property type="protein sequence ID" value="Aqu2.1.40266_001"/>
    <property type="gene ID" value="Aqu2.1.40266"/>
</dbReference>
<dbReference type="Pfam" id="PF21788">
    <property type="entry name" value="TNP-like_GBD"/>
    <property type="match status" value="1"/>
</dbReference>
<name>A0A1X7VIT5_AMPQE</name>
<proteinExistence type="predicted"/>
<organism evidence="2">
    <name type="scientific">Amphimedon queenslandica</name>
    <name type="common">Sponge</name>
    <dbReference type="NCBI Taxonomy" id="400682"/>
    <lineage>
        <taxon>Eukaryota</taxon>
        <taxon>Metazoa</taxon>
        <taxon>Porifera</taxon>
        <taxon>Demospongiae</taxon>
        <taxon>Heteroscleromorpha</taxon>
        <taxon>Haplosclerida</taxon>
        <taxon>Niphatidae</taxon>
        <taxon>Amphimedon</taxon>
    </lineage>
</organism>
<dbReference type="AlphaFoldDB" id="A0A1X7VIT5"/>
<reference evidence="2" key="1">
    <citation type="submission" date="2017-05" db="UniProtKB">
        <authorList>
            <consortium name="EnsemblMetazoa"/>
        </authorList>
    </citation>
    <scope>IDENTIFICATION</scope>
</reference>
<accession>A0A1X7VIT5</accession>